<dbReference type="AlphaFoldDB" id="A0AAW6U8X9"/>
<comment type="caution">
    <text evidence="3">The sequence shown here is derived from an EMBL/GenBank/DDBJ whole genome shotgun (WGS) entry which is preliminary data.</text>
</comment>
<dbReference type="InterPro" id="IPR030678">
    <property type="entry name" value="Peptide/Ni-bd"/>
</dbReference>
<dbReference type="Gene3D" id="3.40.190.10">
    <property type="entry name" value="Periplasmic binding protein-like II"/>
    <property type="match status" value="1"/>
</dbReference>
<dbReference type="GO" id="GO:0042884">
    <property type="term" value="P:microcin transport"/>
    <property type="evidence" value="ECO:0007669"/>
    <property type="project" value="TreeGrafter"/>
</dbReference>
<dbReference type="PIRSF" id="PIRSF002741">
    <property type="entry name" value="MppA"/>
    <property type="match status" value="1"/>
</dbReference>
<dbReference type="Pfam" id="PF00496">
    <property type="entry name" value="SBP_bac_5"/>
    <property type="match status" value="1"/>
</dbReference>
<dbReference type="GO" id="GO:1904680">
    <property type="term" value="F:peptide transmembrane transporter activity"/>
    <property type="evidence" value="ECO:0007669"/>
    <property type="project" value="TreeGrafter"/>
</dbReference>
<evidence type="ECO:0000256" key="1">
    <source>
        <dbReference type="ARBA" id="ARBA00022729"/>
    </source>
</evidence>
<keyword evidence="4" id="KW-1185">Reference proteome</keyword>
<dbReference type="GO" id="GO:0030288">
    <property type="term" value="C:outer membrane-bounded periplasmic space"/>
    <property type="evidence" value="ECO:0007669"/>
    <property type="project" value="TreeGrafter"/>
</dbReference>
<dbReference type="CDD" id="cd00995">
    <property type="entry name" value="PBP2_NikA_DppA_OppA_like"/>
    <property type="match status" value="1"/>
</dbReference>
<dbReference type="Gene3D" id="3.10.105.10">
    <property type="entry name" value="Dipeptide-binding Protein, Domain 3"/>
    <property type="match status" value="1"/>
</dbReference>
<dbReference type="PANTHER" id="PTHR30290">
    <property type="entry name" value="PERIPLASMIC BINDING COMPONENT OF ABC TRANSPORTER"/>
    <property type="match status" value="1"/>
</dbReference>
<dbReference type="InterPro" id="IPR039424">
    <property type="entry name" value="SBP_5"/>
</dbReference>
<dbReference type="GO" id="GO:0015833">
    <property type="term" value="P:peptide transport"/>
    <property type="evidence" value="ECO:0007669"/>
    <property type="project" value="TreeGrafter"/>
</dbReference>
<proteinExistence type="predicted"/>
<dbReference type="RefSeq" id="WP_282838984.1">
    <property type="nucleotide sequence ID" value="NZ_JASCXW010000006.1"/>
</dbReference>
<dbReference type="InterPro" id="IPR000914">
    <property type="entry name" value="SBP_5_dom"/>
</dbReference>
<accession>A0AAW6U8X9</accession>
<evidence type="ECO:0000313" key="4">
    <source>
        <dbReference type="Proteomes" id="UP001431532"/>
    </source>
</evidence>
<dbReference type="SUPFAM" id="SSF53850">
    <property type="entry name" value="Periplasmic binding protein-like II"/>
    <property type="match status" value="1"/>
</dbReference>
<dbReference type="PROSITE" id="PS51257">
    <property type="entry name" value="PROKAR_LIPOPROTEIN"/>
    <property type="match status" value="1"/>
</dbReference>
<dbReference type="EMBL" id="JASCXW010000006">
    <property type="protein sequence ID" value="MDI6452568.1"/>
    <property type="molecule type" value="Genomic_DNA"/>
</dbReference>
<dbReference type="Proteomes" id="UP001431532">
    <property type="component" value="Unassembled WGS sequence"/>
</dbReference>
<keyword evidence="1" id="KW-0732">Signal</keyword>
<dbReference type="PANTHER" id="PTHR30290:SF64">
    <property type="entry name" value="ABC TRANSPORTER PERIPLASMIC BINDING PROTEIN"/>
    <property type="match status" value="1"/>
</dbReference>
<reference evidence="3" key="1">
    <citation type="submission" date="2023-05" db="EMBL/GenBank/DDBJ databases">
        <title>Mariniplasma microaerophilum sp. nov., a novel anaerobic mollicute isolated from terrestrial mud volcano, Taman Peninsula, Russia.</title>
        <authorList>
            <person name="Khomyakova M.A."/>
            <person name="Merkel A.Y."/>
            <person name="Slobodkin A.I."/>
        </authorList>
    </citation>
    <scope>NUCLEOTIDE SEQUENCE</scope>
    <source>
        <strain evidence="3">M4Ah</strain>
    </source>
</reference>
<gene>
    <name evidence="3" type="ORF">QJ521_03225</name>
</gene>
<name>A0AAW6U8X9_9MOLU</name>
<dbReference type="GO" id="GO:0043190">
    <property type="term" value="C:ATP-binding cassette (ABC) transporter complex"/>
    <property type="evidence" value="ECO:0007669"/>
    <property type="project" value="InterPro"/>
</dbReference>
<sequence>MLKKIMLFVLLLFSMVTLIGCSSGDYERRRDDSNTLYVGVVESSFPASFMPWLSRDGIAPTISSMLYSTLFAYDDETGGFLPSLAKEWYYVDKDGLPITTGDNHVDYERLQSDGLRRLLNPQNARFENYLTVKIVLDETATWSDGIPVTAEDVYYSLDIARNNYLSNHAGALAWTADLLHLYSSTGELQLQGVFTYDHGANENGYFISEAEKDQVIYIHVRGVLGAVTSLFTTILILPSHIWEPIVSRELQLNCREPNEAMLELYQNPVGSGPWLINTSQSGTSVIVFERREDYHLTAEDGSPLYKVDRIKFVLYQDVNVAIYAAMRGHIDILNSNISSNYVRLFEGREHLFLSVAEGTYVQTLVFNVNPEVSQQNPMRDLLADVNFRKAIALAIDSNELIDLVANGSAERMSAGLISASLTDFYNPNSDILNDPISQRVQEANLILDEMFPEKDSSGYRLMEDKRVSFNVLGHPGEIELISFLEIQLQKIGVEINYQAKGNSPETTYLWNSRFDMTIQGVVFSLVNVDIMLNAHFVALGRTSNYGRLRNTELSSRIEEMRTTLNLNRKYELIYELQPLIAEQYYKIPLYSTNVISIGRTDRYTGYVIEPGATLFNSTNLQTIEHVSRQGGNS</sequence>
<evidence type="ECO:0000259" key="2">
    <source>
        <dbReference type="Pfam" id="PF00496"/>
    </source>
</evidence>
<organism evidence="3 4">
    <name type="scientific">Peloplasma aerotolerans</name>
    <dbReference type="NCBI Taxonomy" id="3044389"/>
    <lineage>
        <taxon>Bacteria</taxon>
        <taxon>Bacillati</taxon>
        <taxon>Mycoplasmatota</taxon>
        <taxon>Mollicutes</taxon>
        <taxon>Acholeplasmatales</taxon>
        <taxon>Acholeplasmataceae</taxon>
        <taxon>Peloplasma</taxon>
    </lineage>
</organism>
<feature type="domain" description="Solute-binding protein family 5" evidence="2">
    <location>
        <begin position="127"/>
        <end position="533"/>
    </location>
</feature>
<protein>
    <submittedName>
        <fullName evidence="3">ABC transporter substrate-binding protein</fullName>
    </submittedName>
</protein>
<evidence type="ECO:0000313" key="3">
    <source>
        <dbReference type="EMBL" id="MDI6452568.1"/>
    </source>
</evidence>